<accession>A0A1V9VC62</accession>
<proteinExistence type="predicted"/>
<protein>
    <submittedName>
        <fullName evidence="1">Exopolyphosphatase</fullName>
    </submittedName>
</protein>
<evidence type="ECO:0000313" key="2">
    <source>
        <dbReference type="Proteomes" id="UP000192599"/>
    </source>
</evidence>
<reference evidence="1 2" key="1">
    <citation type="submission" date="2017-04" db="EMBL/GenBank/DDBJ databases">
        <title>Accumulation and expression of multiple antibiotic resistance genes in Arcobacter cryaerophilus that thrives in sewage.</title>
        <authorList>
            <person name="Millar J.A."/>
            <person name="Raghavan R."/>
        </authorList>
    </citation>
    <scope>NUCLEOTIDE SEQUENCE [LARGE SCALE GENOMIC DNA]</scope>
    <source>
        <strain evidence="1 2">AZT-1</strain>
    </source>
</reference>
<feature type="non-terminal residue" evidence="1">
    <location>
        <position position="57"/>
    </location>
</feature>
<dbReference type="AlphaFoldDB" id="A0A1V9VC62"/>
<dbReference type="EMBL" id="LNTC01000057">
    <property type="protein sequence ID" value="OQR41439.1"/>
    <property type="molecule type" value="Genomic_DNA"/>
</dbReference>
<dbReference type="Proteomes" id="UP000192599">
    <property type="component" value="Unassembled WGS sequence"/>
</dbReference>
<sequence>MSEKKYRLVTRSDMDGLVCGTLLKYLDIIDEITFVHPKDMQDGLIEITNNDITTNLP</sequence>
<gene>
    <name evidence="1" type="ORF">AS859_05625</name>
</gene>
<evidence type="ECO:0000313" key="1">
    <source>
        <dbReference type="EMBL" id="OQR41439.1"/>
    </source>
</evidence>
<comment type="caution">
    <text evidence="1">The sequence shown here is derived from an EMBL/GenBank/DDBJ whole genome shotgun (WGS) entry which is preliminary data.</text>
</comment>
<organism evidence="1 2">
    <name type="scientific">Aliarcobacter cryaerophilus</name>
    <dbReference type="NCBI Taxonomy" id="28198"/>
    <lineage>
        <taxon>Bacteria</taxon>
        <taxon>Pseudomonadati</taxon>
        <taxon>Campylobacterota</taxon>
        <taxon>Epsilonproteobacteria</taxon>
        <taxon>Campylobacterales</taxon>
        <taxon>Arcobacteraceae</taxon>
        <taxon>Aliarcobacter</taxon>
    </lineage>
</organism>
<name>A0A1V9VC62_9BACT</name>